<dbReference type="Gene3D" id="3.40.605.10">
    <property type="entry name" value="Aldehyde Dehydrogenase, Chain A, domain 1"/>
    <property type="match status" value="1"/>
</dbReference>
<dbReference type="EMBL" id="NKDB02000001">
    <property type="protein sequence ID" value="RKJ99186.1"/>
    <property type="molecule type" value="Genomic_DNA"/>
</dbReference>
<sequence>MDFQHGFTMTIGGLPVAGESSFPVINPATTDCLAQAPEASRAQLDAAVAAARRAFDGWQAVPLARRQALVHCIAGRLEAHHHAFARLLTSEQGKPLADAHAEVARCIRWLKETACMGLPDEVLLDTPEKKVVKRHVPLGVVAAIAPWNFPMTLAVWKIAPALVAGNTMVLKPSPFTPLTSLKLGELLRDLLPPGVLNVVSGTDRLGPWLTEHAGIDKIAFTGSTPTGRAIMRSASDTLKRVTLELGGNDPAIVFDDVDIDAWVPRIFWGAFANNAQFCLASKRMYVHASIYERFAQALAAYARTVKIGDGMEPGTRIGPLQNARQHERIRSLLAQARADGVRFLAGGDVPPGRGYFVPVAIADDPPDDAPIVTEEAFGPVLPLLRFSSEDEVVRRANQGPYGLGASVWSADLERAERVARRLQAGTVWVNTIHELSPQYPLAGHKQSGLGRENGLEGLLEYTNTQIHTINRGAVALP</sequence>
<keyword evidence="3 9" id="KW-0560">Oxidoreductase</keyword>
<dbReference type="AlphaFoldDB" id="A0A420KH47"/>
<evidence type="ECO:0000256" key="7">
    <source>
        <dbReference type="ARBA" id="ARBA00079883"/>
    </source>
</evidence>
<dbReference type="InterPro" id="IPR016162">
    <property type="entry name" value="Ald_DH_N"/>
</dbReference>
<comment type="subunit">
    <text evidence="2">Homodimer.</text>
</comment>
<evidence type="ECO:0000256" key="5">
    <source>
        <dbReference type="ARBA" id="ARBA00056807"/>
    </source>
</evidence>
<dbReference type="GO" id="GO:0016620">
    <property type="term" value="F:oxidoreductase activity, acting on the aldehyde or oxo group of donors, NAD or NADP as acceptor"/>
    <property type="evidence" value="ECO:0007669"/>
    <property type="project" value="InterPro"/>
</dbReference>
<evidence type="ECO:0000256" key="4">
    <source>
        <dbReference type="ARBA" id="ARBA00051407"/>
    </source>
</evidence>
<dbReference type="PROSITE" id="PS00687">
    <property type="entry name" value="ALDEHYDE_DEHYDR_GLU"/>
    <property type="match status" value="1"/>
</dbReference>
<evidence type="ECO:0000256" key="8">
    <source>
        <dbReference type="PROSITE-ProRule" id="PRU10007"/>
    </source>
</evidence>
<comment type="catalytic activity">
    <reaction evidence="4">
        <text>4-(hydroxymethyl)benzenesulfonate + NAD(+) = 4-formylbenzenesulfonate + NADH + H(+)</text>
        <dbReference type="Rhea" id="RHEA:24412"/>
        <dbReference type="ChEBI" id="CHEBI:11944"/>
        <dbReference type="ChEBI" id="CHEBI:11987"/>
        <dbReference type="ChEBI" id="CHEBI:15378"/>
        <dbReference type="ChEBI" id="CHEBI:57540"/>
        <dbReference type="ChEBI" id="CHEBI:57945"/>
        <dbReference type="EC" id="1.1.1.257"/>
    </reaction>
</comment>
<accession>A0A420KH47</accession>
<dbReference type="FunFam" id="3.40.605.10:FF:000007">
    <property type="entry name" value="NAD/NADP-dependent betaine aldehyde dehydrogenase"/>
    <property type="match status" value="1"/>
</dbReference>
<evidence type="ECO:0000259" key="10">
    <source>
        <dbReference type="Pfam" id="PF00171"/>
    </source>
</evidence>
<reference evidence="11 12" key="1">
    <citation type="submission" date="2018-09" db="EMBL/GenBank/DDBJ databases">
        <title>Genome comparison of Alicycliphilus sp. BQ1, a polyurethanolytic bacterium, with its closest phylogenetic relatives Alicycliphilus denitrificans BC and K601, unable to attack polyurethane.</title>
        <authorList>
            <person name="Loza-Tavera H."/>
            <person name="Lozano L."/>
            <person name="Cevallos M."/>
            <person name="Maya-Lucas O."/>
            <person name="Garcia-Mena J."/>
            <person name="Hernandez J."/>
        </authorList>
    </citation>
    <scope>NUCLEOTIDE SEQUENCE [LARGE SCALE GENOMIC DNA]</scope>
    <source>
        <strain evidence="11 12">BQ1</strain>
    </source>
</reference>
<dbReference type="InterPro" id="IPR016161">
    <property type="entry name" value="Ald_DH/histidinol_DH"/>
</dbReference>
<organism evidence="11 12">
    <name type="scientific">Alicycliphilus denitrificans</name>
    <dbReference type="NCBI Taxonomy" id="179636"/>
    <lineage>
        <taxon>Bacteria</taxon>
        <taxon>Pseudomonadati</taxon>
        <taxon>Pseudomonadota</taxon>
        <taxon>Betaproteobacteria</taxon>
        <taxon>Burkholderiales</taxon>
        <taxon>Comamonadaceae</taxon>
        <taxon>Alicycliphilus</taxon>
    </lineage>
</organism>
<dbReference type="EC" id="1.1.1.257" evidence="6"/>
<evidence type="ECO:0000313" key="12">
    <source>
        <dbReference type="Proteomes" id="UP000216225"/>
    </source>
</evidence>
<name>A0A420KH47_9BURK</name>
<comment type="caution">
    <text evidence="11">The sequence shown here is derived from an EMBL/GenBank/DDBJ whole genome shotgun (WGS) entry which is preliminary data.</text>
</comment>
<gene>
    <name evidence="11" type="ORF">CE154_005450</name>
</gene>
<dbReference type="GO" id="GO:0018462">
    <property type="term" value="F:4-(hydroxymethyl)benzenesulfonate dehydrogenase activity"/>
    <property type="evidence" value="ECO:0007669"/>
    <property type="project" value="UniProtKB-EC"/>
</dbReference>
<dbReference type="InterPro" id="IPR015590">
    <property type="entry name" value="Aldehyde_DH_dom"/>
</dbReference>
<dbReference type="InterPro" id="IPR044086">
    <property type="entry name" value="LUC3-like"/>
</dbReference>
<feature type="domain" description="Aldehyde dehydrogenase" evidence="10">
    <location>
        <begin position="20"/>
        <end position="465"/>
    </location>
</feature>
<evidence type="ECO:0000256" key="2">
    <source>
        <dbReference type="ARBA" id="ARBA00011738"/>
    </source>
</evidence>
<dbReference type="SUPFAM" id="SSF53720">
    <property type="entry name" value="ALDH-like"/>
    <property type="match status" value="1"/>
</dbReference>
<dbReference type="PANTHER" id="PTHR11699">
    <property type="entry name" value="ALDEHYDE DEHYDROGENASE-RELATED"/>
    <property type="match status" value="1"/>
</dbReference>
<feature type="active site" evidence="8">
    <location>
        <position position="244"/>
    </location>
</feature>
<proteinExistence type="inferred from homology"/>
<dbReference type="CDD" id="cd07106">
    <property type="entry name" value="ALDH_AldA-AAD23400"/>
    <property type="match status" value="1"/>
</dbReference>
<evidence type="ECO:0000313" key="11">
    <source>
        <dbReference type="EMBL" id="RKJ99186.1"/>
    </source>
</evidence>
<evidence type="ECO:0000256" key="1">
    <source>
        <dbReference type="ARBA" id="ARBA00009986"/>
    </source>
</evidence>
<dbReference type="Pfam" id="PF00171">
    <property type="entry name" value="Aldedh"/>
    <property type="match status" value="1"/>
</dbReference>
<dbReference type="InterPro" id="IPR029510">
    <property type="entry name" value="Ald_DH_CS_GLU"/>
</dbReference>
<dbReference type="Gene3D" id="3.40.309.10">
    <property type="entry name" value="Aldehyde Dehydrogenase, Chain A, domain 2"/>
    <property type="match status" value="1"/>
</dbReference>
<dbReference type="InterPro" id="IPR016163">
    <property type="entry name" value="Ald_DH_C"/>
</dbReference>
<dbReference type="RefSeq" id="WP_094435839.1">
    <property type="nucleotide sequence ID" value="NZ_CP181370.1"/>
</dbReference>
<dbReference type="Proteomes" id="UP000216225">
    <property type="component" value="Unassembled WGS sequence"/>
</dbReference>
<evidence type="ECO:0000256" key="3">
    <source>
        <dbReference type="ARBA" id="ARBA00023002"/>
    </source>
</evidence>
<protein>
    <recommendedName>
        <fullName evidence="6">4-(hydroxymethyl)benzenesulfonate dehydrogenase</fullName>
        <ecNumber evidence="6">1.1.1.257</ecNumber>
    </recommendedName>
    <alternativeName>
        <fullName evidence="7">Toluenesulfonate aldehyde dehydrogenase TsaD</fullName>
    </alternativeName>
</protein>
<evidence type="ECO:0000256" key="6">
    <source>
        <dbReference type="ARBA" id="ARBA00066857"/>
    </source>
</evidence>
<comment type="similarity">
    <text evidence="1 9">Belongs to the aldehyde dehydrogenase family.</text>
</comment>
<evidence type="ECO:0000256" key="9">
    <source>
        <dbReference type="RuleBase" id="RU003345"/>
    </source>
</evidence>
<dbReference type="FunFam" id="3.40.309.10:FF:000009">
    <property type="entry name" value="Aldehyde dehydrogenase A"/>
    <property type="match status" value="1"/>
</dbReference>
<comment type="function">
    <text evidence="5">Involved in the toluene-4-sulfonate degradation pathway. Does not discriminate between the sulfonate and the carboxyl substituents and can also be involved in the p-toluenecarboxylate degradation pathway.</text>
</comment>